<keyword evidence="2" id="KW-1185">Reference proteome</keyword>
<reference evidence="1 2" key="1">
    <citation type="submission" date="2015-01" db="EMBL/GenBank/DDBJ databases">
        <title>Rufibacter sp./DG31D/ whole genome sequencing.</title>
        <authorList>
            <person name="Kim M.K."/>
            <person name="Srinivasan S."/>
            <person name="Lee J.-J."/>
        </authorList>
    </citation>
    <scope>NUCLEOTIDE SEQUENCE [LARGE SCALE GENOMIC DNA]</scope>
    <source>
        <strain evidence="1 2">DG31D</strain>
    </source>
</reference>
<dbReference type="Proteomes" id="UP000036458">
    <property type="component" value="Chromosome"/>
</dbReference>
<dbReference type="AlphaFoldDB" id="A0A0H4VR63"/>
<dbReference type="KEGG" id="ruf:TH63_12370"/>
<sequence length="143" mass="16103">MASVILLLGISGVSVFGLKLWETPEQRFLKGYNQEVKDCAMAKGLAEKEAKEGRLTLLVPPPYENDSSKMPYAFYKNLADEYGVTLVHINSCIGVPEDDCFNLVGRLLLEKRYGKDHMCQLYEKMHVAQYGPQKKPKDSTICP</sequence>
<proteinExistence type="predicted"/>
<gene>
    <name evidence="1" type="ORF">TH63_12370</name>
</gene>
<dbReference type="EMBL" id="CP010777">
    <property type="protein sequence ID" value="AKQ46234.1"/>
    <property type="molecule type" value="Genomic_DNA"/>
</dbReference>
<protein>
    <submittedName>
        <fullName evidence="1">Uncharacterized protein</fullName>
    </submittedName>
</protein>
<dbReference type="STRING" id="1379910.TH63_12370"/>
<evidence type="ECO:0000313" key="2">
    <source>
        <dbReference type="Proteomes" id="UP000036458"/>
    </source>
</evidence>
<dbReference type="PATRIC" id="fig|1379910.4.peg.2683"/>
<name>A0A0H4VR63_9BACT</name>
<accession>A0A0H4VR63</accession>
<evidence type="ECO:0000313" key="1">
    <source>
        <dbReference type="EMBL" id="AKQ46234.1"/>
    </source>
</evidence>
<organism evidence="1 2">
    <name type="scientific">Rufibacter radiotolerans</name>
    <dbReference type="NCBI Taxonomy" id="1379910"/>
    <lineage>
        <taxon>Bacteria</taxon>
        <taxon>Pseudomonadati</taxon>
        <taxon>Bacteroidota</taxon>
        <taxon>Cytophagia</taxon>
        <taxon>Cytophagales</taxon>
        <taxon>Hymenobacteraceae</taxon>
        <taxon>Rufibacter</taxon>
    </lineage>
</organism>